<evidence type="ECO:0000259" key="9">
    <source>
        <dbReference type="Pfam" id="PF02983"/>
    </source>
</evidence>
<dbReference type="GO" id="GO:0006508">
    <property type="term" value="P:proteolysis"/>
    <property type="evidence" value="ECO:0007669"/>
    <property type="project" value="UniProtKB-KW"/>
</dbReference>
<evidence type="ECO:0000313" key="11">
    <source>
        <dbReference type="Proteomes" id="UP000194761"/>
    </source>
</evidence>
<keyword evidence="6" id="KW-0865">Zymogen</keyword>
<dbReference type="EMBL" id="NGFP01000188">
    <property type="protein sequence ID" value="OUC92098.1"/>
    <property type="molecule type" value="Genomic_DNA"/>
</dbReference>
<evidence type="ECO:0000256" key="3">
    <source>
        <dbReference type="ARBA" id="ARBA00022729"/>
    </source>
</evidence>
<proteinExistence type="inferred from homology"/>
<keyword evidence="2 10" id="KW-0645">Protease</keyword>
<dbReference type="CDD" id="cd21112">
    <property type="entry name" value="alphaLP-like"/>
    <property type="match status" value="1"/>
</dbReference>
<organism evidence="10 11">
    <name type="scientific">Streptosporangium minutum</name>
    <dbReference type="NCBI Taxonomy" id="569862"/>
    <lineage>
        <taxon>Bacteria</taxon>
        <taxon>Bacillati</taxon>
        <taxon>Actinomycetota</taxon>
        <taxon>Actinomycetes</taxon>
        <taxon>Streptosporangiales</taxon>
        <taxon>Streptosporangiaceae</taxon>
        <taxon>Streptosporangium</taxon>
    </lineage>
</organism>
<dbReference type="InterPro" id="IPR009003">
    <property type="entry name" value="Peptidase_S1_PA"/>
</dbReference>
<keyword evidence="7" id="KW-1015">Disulfide bond</keyword>
<comment type="similarity">
    <text evidence="1">Belongs to the peptidase S1 family.</text>
</comment>
<dbReference type="Gene3D" id="2.40.10.10">
    <property type="entry name" value="Trypsin-like serine proteases"/>
    <property type="match status" value="2"/>
</dbReference>
<dbReference type="Gene3D" id="3.30.300.50">
    <property type="match status" value="1"/>
</dbReference>
<keyword evidence="3 8" id="KW-0732">Signal</keyword>
<dbReference type="GO" id="GO:0005576">
    <property type="term" value="C:extracellular region"/>
    <property type="evidence" value="ECO:0007669"/>
    <property type="project" value="InterPro"/>
</dbReference>
<dbReference type="InterPro" id="IPR001316">
    <property type="entry name" value="Pept_S1A_streptogrisin"/>
</dbReference>
<evidence type="ECO:0000256" key="2">
    <source>
        <dbReference type="ARBA" id="ARBA00022670"/>
    </source>
</evidence>
<comment type="caution">
    <text evidence="10">The sequence shown here is derived from an EMBL/GenBank/DDBJ whole genome shotgun (WGS) entry which is preliminary data.</text>
</comment>
<dbReference type="RefSeq" id="WP_086577114.1">
    <property type="nucleotide sequence ID" value="NZ_NGFP01000188.1"/>
</dbReference>
<keyword evidence="5" id="KW-0720">Serine protease</keyword>
<dbReference type="Pfam" id="PF02983">
    <property type="entry name" value="Pro_Al_protease"/>
    <property type="match status" value="1"/>
</dbReference>
<reference evidence="10 11" key="1">
    <citation type="submission" date="2017-05" db="EMBL/GenBank/DDBJ databases">
        <title>Biotechnological potential of actinobacteria isolated from South African environments.</title>
        <authorList>
            <person name="Le Roes-Hill M."/>
            <person name="Prins A."/>
            <person name="Durrell K.A."/>
        </authorList>
    </citation>
    <scope>NUCLEOTIDE SEQUENCE [LARGE SCALE GENOMIC DNA]</scope>
    <source>
        <strain evidence="10">M26</strain>
    </source>
</reference>
<sequence length="510" mass="53114">MSRRHVITTGCVLTITALTMTAAPAVAQPRTAEPPAVVAARKPPPGMLEALQRDLGLTREEAETRLRNEARLTPIEAQLRAQLGSRFGGAWFAGSIAQTLVVATTSAADIPVITAAGARAEIVTRSLADLQAIKKHIDHALPSRQETGSVRYIDTKINKVVVLSTAVTTTTNILENAGVDPVAVRVVSSDERPRPLSDVVGGEAYYIGSSSRCSVGFSVTRGTQNGFVSAGHCGKAGATTTGVNRAAQGVFQGSTFPGSDFAWVAVNADWTPKPLVKNGSGGTVTVAGSRVAIEGASVCRSGSTTGWHCGTIQQRDTSVNYPQGEVSEVTRTNVCAEPGDSGGSFISVDQAQGVTSGGSGDCTSGGVTYFQPIGEILTTYGLTLVIDSTTPPGTGTPPGTVTPPGAGTCTGYPQTATGTLNSGQSAYQPNNRHYRSTVTGVHAGCLDAKDGVDFDLYLQKWNGRNWSVVATSDSPSPDEKISYTGTPGYYRYRVLSSNGSSPYTLKYKTP</sequence>
<dbReference type="InterPro" id="IPR004236">
    <property type="entry name" value="Pept_S1_alpha_lytic"/>
</dbReference>
<evidence type="ECO:0000256" key="8">
    <source>
        <dbReference type="SAM" id="SignalP"/>
    </source>
</evidence>
<feature type="domain" description="Peptidase S1A alpha-lytic prodomain" evidence="9">
    <location>
        <begin position="125"/>
        <end position="180"/>
    </location>
</feature>
<dbReference type="SUPFAM" id="SSF50494">
    <property type="entry name" value="Trypsin-like serine proteases"/>
    <property type="match status" value="1"/>
</dbReference>
<feature type="signal peptide" evidence="8">
    <location>
        <begin position="1"/>
        <end position="27"/>
    </location>
</feature>
<dbReference type="InterPro" id="IPR035070">
    <property type="entry name" value="Streptogrisin_prodomain"/>
</dbReference>
<keyword evidence="11" id="KW-1185">Reference proteome</keyword>
<dbReference type="AlphaFoldDB" id="A0A243RDN4"/>
<evidence type="ECO:0000313" key="10">
    <source>
        <dbReference type="EMBL" id="OUC92098.1"/>
    </source>
</evidence>
<name>A0A243RDN4_9ACTN</name>
<dbReference type="GO" id="GO:0004252">
    <property type="term" value="F:serine-type endopeptidase activity"/>
    <property type="evidence" value="ECO:0007669"/>
    <property type="project" value="InterPro"/>
</dbReference>
<dbReference type="Gene3D" id="2.60.120.380">
    <property type="match status" value="1"/>
</dbReference>
<dbReference type="PRINTS" id="PR00861">
    <property type="entry name" value="ALYTICPTASE"/>
</dbReference>
<evidence type="ECO:0000256" key="6">
    <source>
        <dbReference type="ARBA" id="ARBA00023145"/>
    </source>
</evidence>
<keyword evidence="4" id="KW-0378">Hydrolase</keyword>
<dbReference type="Proteomes" id="UP000194761">
    <property type="component" value="Unassembled WGS sequence"/>
</dbReference>
<evidence type="ECO:0000256" key="4">
    <source>
        <dbReference type="ARBA" id="ARBA00022801"/>
    </source>
</evidence>
<evidence type="ECO:0000256" key="1">
    <source>
        <dbReference type="ARBA" id="ARBA00007664"/>
    </source>
</evidence>
<evidence type="ECO:0000256" key="7">
    <source>
        <dbReference type="ARBA" id="ARBA00023157"/>
    </source>
</evidence>
<evidence type="ECO:0000256" key="5">
    <source>
        <dbReference type="ARBA" id="ARBA00022825"/>
    </source>
</evidence>
<feature type="chain" id="PRO_5038772105" evidence="8">
    <location>
        <begin position="28"/>
        <end position="510"/>
    </location>
</feature>
<gene>
    <name evidence="10" type="ORF">CA984_31395</name>
</gene>
<dbReference type="InterPro" id="IPR043504">
    <property type="entry name" value="Peptidase_S1_PA_chymotrypsin"/>
</dbReference>
<protein>
    <submittedName>
        <fullName evidence="10">Serine protease</fullName>
    </submittedName>
</protein>
<accession>A0A243RDN4</accession>